<protein>
    <submittedName>
        <fullName evidence="5">Crp/Fnr family transcriptional regulator</fullName>
    </submittedName>
</protein>
<evidence type="ECO:0000256" key="3">
    <source>
        <dbReference type="ARBA" id="ARBA00023163"/>
    </source>
</evidence>
<dbReference type="InterPro" id="IPR012318">
    <property type="entry name" value="HTH_CRP"/>
</dbReference>
<dbReference type="InterPro" id="IPR036388">
    <property type="entry name" value="WH-like_DNA-bd_sf"/>
</dbReference>
<dbReference type="Proteomes" id="UP000474757">
    <property type="component" value="Unassembled WGS sequence"/>
</dbReference>
<evidence type="ECO:0000313" key="5">
    <source>
        <dbReference type="EMBL" id="NDV01821.1"/>
    </source>
</evidence>
<keyword evidence="3" id="KW-0804">Transcription</keyword>
<evidence type="ECO:0000256" key="1">
    <source>
        <dbReference type="ARBA" id="ARBA00023015"/>
    </source>
</evidence>
<proteinExistence type="predicted"/>
<dbReference type="InterPro" id="IPR014710">
    <property type="entry name" value="RmlC-like_jellyroll"/>
</dbReference>
<dbReference type="SUPFAM" id="SSF51206">
    <property type="entry name" value="cAMP-binding domain-like"/>
    <property type="match status" value="1"/>
</dbReference>
<keyword evidence="1" id="KW-0805">Transcription regulation</keyword>
<accession>A0A6B2JK31</accession>
<evidence type="ECO:0000256" key="2">
    <source>
        <dbReference type="ARBA" id="ARBA00023125"/>
    </source>
</evidence>
<dbReference type="EMBL" id="JAAGAB010000003">
    <property type="protein sequence ID" value="NDV01821.1"/>
    <property type="molecule type" value="Genomic_DNA"/>
</dbReference>
<reference evidence="5 6" key="1">
    <citation type="submission" date="2020-02" db="EMBL/GenBank/DDBJ databases">
        <title>Pseudoroseicyclus tamarix, sp. nov., isolated from offshore sediment of a Tamarix chinensis forest.</title>
        <authorList>
            <person name="Gai Y."/>
        </authorList>
    </citation>
    <scope>NUCLEOTIDE SEQUENCE [LARGE SCALE GENOMIC DNA]</scope>
    <source>
        <strain evidence="5 6">CLL3-39</strain>
    </source>
</reference>
<feature type="domain" description="HTH crp-type" evidence="4">
    <location>
        <begin position="149"/>
        <end position="223"/>
    </location>
</feature>
<comment type="caution">
    <text evidence="5">The sequence shown here is derived from an EMBL/GenBank/DDBJ whole genome shotgun (WGS) entry which is preliminary data.</text>
</comment>
<evidence type="ECO:0000313" key="6">
    <source>
        <dbReference type="Proteomes" id="UP000474757"/>
    </source>
</evidence>
<dbReference type="Gene3D" id="1.10.10.10">
    <property type="entry name" value="Winged helix-like DNA-binding domain superfamily/Winged helix DNA-binding domain"/>
    <property type="match status" value="1"/>
</dbReference>
<name>A0A6B2JK31_9RHOB</name>
<keyword evidence="2" id="KW-0238">DNA-binding</keyword>
<evidence type="ECO:0000259" key="4">
    <source>
        <dbReference type="PROSITE" id="PS51063"/>
    </source>
</evidence>
<dbReference type="Gene3D" id="2.60.120.10">
    <property type="entry name" value="Jelly Rolls"/>
    <property type="match status" value="1"/>
</dbReference>
<sequence length="240" mass="27181">MTNDALRPEDLARGMVGRLSPELRARLAPLCSETRVVEGRRLFSTAQERLDESVLLLDGLMGRYVRDKQGRQQMVAIQVPLDFVDLHSFPLGSLDHEVEALTTARLAVFPHETLRAALRDDYELMEALWRLTLIDGAIHRHWTFRLGRLRALAGIANFLAEMDCRMRIAGVGEEGGYALPLTQPDLSDACGMSPVHVNRILRELREAEICTLAGGHVQIMNRDKLYRTGDFRQDFLYDIL</sequence>
<dbReference type="InterPro" id="IPR018490">
    <property type="entry name" value="cNMP-bd_dom_sf"/>
</dbReference>
<dbReference type="CDD" id="cd00038">
    <property type="entry name" value="CAP_ED"/>
    <property type="match status" value="1"/>
</dbReference>
<organism evidence="5 6">
    <name type="scientific">Pseudoroseicyclus tamaricis</name>
    <dbReference type="NCBI Taxonomy" id="2705421"/>
    <lineage>
        <taxon>Bacteria</taxon>
        <taxon>Pseudomonadati</taxon>
        <taxon>Pseudomonadota</taxon>
        <taxon>Alphaproteobacteria</taxon>
        <taxon>Rhodobacterales</taxon>
        <taxon>Paracoccaceae</taxon>
        <taxon>Pseudoroseicyclus</taxon>
    </lineage>
</organism>
<gene>
    <name evidence="5" type="ORF">GZA08_12690</name>
</gene>
<dbReference type="InterPro" id="IPR036390">
    <property type="entry name" value="WH_DNA-bd_sf"/>
</dbReference>
<dbReference type="RefSeq" id="WP_163894219.1">
    <property type="nucleotide sequence ID" value="NZ_JAAFYS010000003.1"/>
</dbReference>
<dbReference type="AlphaFoldDB" id="A0A6B2JK31"/>
<keyword evidence="6" id="KW-1185">Reference proteome</keyword>
<dbReference type="PROSITE" id="PS51063">
    <property type="entry name" value="HTH_CRP_2"/>
    <property type="match status" value="1"/>
</dbReference>
<dbReference type="GO" id="GO:0003677">
    <property type="term" value="F:DNA binding"/>
    <property type="evidence" value="ECO:0007669"/>
    <property type="project" value="UniProtKB-KW"/>
</dbReference>
<dbReference type="Pfam" id="PF13545">
    <property type="entry name" value="HTH_Crp_2"/>
    <property type="match status" value="1"/>
</dbReference>
<dbReference type="SMART" id="SM00419">
    <property type="entry name" value="HTH_CRP"/>
    <property type="match status" value="1"/>
</dbReference>
<dbReference type="InterPro" id="IPR000595">
    <property type="entry name" value="cNMP-bd_dom"/>
</dbReference>
<dbReference type="GO" id="GO:0006355">
    <property type="term" value="P:regulation of DNA-templated transcription"/>
    <property type="evidence" value="ECO:0007669"/>
    <property type="project" value="InterPro"/>
</dbReference>
<dbReference type="SUPFAM" id="SSF46785">
    <property type="entry name" value="Winged helix' DNA-binding domain"/>
    <property type="match status" value="1"/>
</dbReference>